<name>A0A0E9V734_ANGAN</name>
<reference evidence="1" key="2">
    <citation type="journal article" date="2015" name="Fish Shellfish Immunol.">
        <title>Early steps in the European eel (Anguilla anguilla)-Vibrio vulnificus interaction in the gills: Role of the RtxA13 toxin.</title>
        <authorList>
            <person name="Callol A."/>
            <person name="Pajuelo D."/>
            <person name="Ebbesson L."/>
            <person name="Teles M."/>
            <person name="MacKenzie S."/>
            <person name="Amaro C."/>
        </authorList>
    </citation>
    <scope>NUCLEOTIDE SEQUENCE</scope>
</reference>
<reference evidence="1" key="1">
    <citation type="submission" date="2014-11" db="EMBL/GenBank/DDBJ databases">
        <authorList>
            <person name="Amaro Gonzalez C."/>
        </authorList>
    </citation>
    <scope>NUCLEOTIDE SEQUENCE</scope>
</reference>
<protein>
    <submittedName>
        <fullName evidence="1">Uncharacterized protein</fullName>
    </submittedName>
</protein>
<proteinExistence type="predicted"/>
<accession>A0A0E9V734</accession>
<dbReference type="EMBL" id="GBXM01034648">
    <property type="protein sequence ID" value="JAH73929.1"/>
    <property type="molecule type" value="Transcribed_RNA"/>
</dbReference>
<evidence type="ECO:0000313" key="1">
    <source>
        <dbReference type="EMBL" id="JAH73929.1"/>
    </source>
</evidence>
<organism evidence="1">
    <name type="scientific">Anguilla anguilla</name>
    <name type="common">European freshwater eel</name>
    <name type="synonym">Muraena anguilla</name>
    <dbReference type="NCBI Taxonomy" id="7936"/>
    <lineage>
        <taxon>Eukaryota</taxon>
        <taxon>Metazoa</taxon>
        <taxon>Chordata</taxon>
        <taxon>Craniata</taxon>
        <taxon>Vertebrata</taxon>
        <taxon>Euteleostomi</taxon>
        <taxon>Actinopterygii</taxon>
        <taxon>Neopterygii</taxon>
        <taxon>Teleostei</taxon>
        <taxon>Anguilliformes</taxon>
        <taxon>Anguillidae</taxon>
        <taxon>Anguilla</taxon>
    </lineage>
</organism>
<dbReference type="AlphaFoldDB" id="A0A0E9V734"/>
<sequence>MSKTQIKYVSRFPYTKIIHTDTRKRYDTRMQINTRVLL</sequence>